<gene>
    <name evidence="1" type="ORF">RC083_08745</name>
</gene>
<comment type="caution">
    <text evidence="1">The sequence shown here is derived from an EMBL/GenBank/DDBJ whole genome shotgun (WGS) entry which is preliminary data.</text>
</comment>
<dbReference type="RefSeq" id="WP_309038855.1">
    <property type="nucleotide sequence ID" value="NZ_JAVIFY010000005.1"/>
</dbReference>
<dbReference type="EMBL" id="JAVIFY010000005">
    <property type="protein sequence ID" value="MDQ9091676.1"/>
    <property type="molecule type" value="Genomic_DNA"/>
</dbReference>
<keyword evidence="2" id="KW-1185">Reference proteome</keyword>
<protein>
    <submittedName>
        <fullName evidence="1">Molybdopterin guanine dinucleotide synthesis B family protein</fullName>
    </submittedName>
</protein>
<evidence type="ECO:0000313" key="1">
    <source>
        <dbReference type="EMBL" id="MDQ9091676.1"/>
    </source>
</evidence>
<sequence length="350" mass="38047">MNTTNQHTRIINAKQSFVTRRVATADMQTLVCGDVKPQLGDLVLVKVTELGHHKRSERVDGRRATIYEGDEIILAYGDRYAPDQFESRIPEDLSPCHMVAAGGIASQALCWHKRISGPTCIEPIGLIANKDGKVLNLAQYRVEPTPSNIAHIPSTIVVGTSMNAGKTTTAANLIHGLNNAGYKVGGMKITGTGAGGDLWLMQDSGAHQVVDFTDAGFPTSFNIGFDNILDVYHRLGQYLVSQGCTALVVEIADGLYQQETRFILENSEFKRQFNHVLFAAREAMGAQSGATWLQEQGYNVQGISGQICASPLALREAANILQLPVFDLVALRNPHIARTLLSPSPRKQLA</sequence>
<accession>A0ABU1BBD5</accession>
<dbReference type="InterPro" id="IPR027417">
    <property type="entry name" value="P-loop_NTPase"/>
</dbReference>
<organism evidence="1 2">
    <name type="scientific">Pseudoalteromonas haloplanktis</name>
    <name type="common">Alteromonas haloplanktis</name>
    <dbReference type="NCBI Taxonomy" id="228"/>
    <lineage>
        <taxon>Bacteria</taxon>
        <taxon>Pseudomonadati</taxon>
        <taxon>Pseudomonadota</taxon>
        <taxon>Gammaproteobacteria</taxon>
        <taxon>Alteromonadales</taxon>
        <taxon>Pseudoalteromonadaceae</taxon>
        <taxon>Pseudoalteromonas</taxon>
    </lineage>
</organism>
<name>A0ABU1BBD5_PSEHA</name>
<evidence type="ECO:0000313" key="2">
    <source>
        <dbReference type="Proteomes" id="UP001226574"/>
    </source>
</evidence>
<proteinExistence type="predicted"/>
<reference evidence="1 2" key="1">
    <citation type="submission" date="2023-08" db="EMBL/GenBank/DDBJ databases">
        <title>Pseudoalteromonas haloplanktis LL1 genome.</title>
        <authorList>
            <person name="Wu S."/>
        </authorList>
    </citation>
    <scope>NUCLEOTIDE SEQUENCE [LARGE SCALE GENOMIC DNA]</scope>
    <source>
        <strain evidence="1 2">LL1</strain>
    </source>
</reference>
<dbReference type="SUPFAM" id="SSF52540">
    <property type="entry name" value="P-loop containing nucleoside triphosphate hydrolases"/>
    <property type="match status" value="1"/>
</dbReference>
<dbReference type="Gene3D" id="3.40.50.300">
    <property type="entry name" value="P-loop containing nucleotide triphosphate hydrolases"/>
    <property type="match status" value="1"/>
</dbReference>
<dbReference type="Proteomes" id="UP001226574">
    <property type="component" value="Unassembled WGS sequence"/>
</dbReference>